<dbReference type="PANTHER" id="PTHR13439:SF21">
    <property type="entry name" value="TLC DOMAIN-CONTAINING PROTEIN"/>
    <property type="match status" value="1"/>
</dbReference>
<dbReference type="Pfam" id="PF03798">
    <property type="entry name" value="TRAM_LAG1_CLN8"/>
    <property type="match status" value="1"/>
</dbReference>
<dbReference type="AlphaFoldDB" id="A0AAF3FCX1"/>
<evidence type="ECO:0000256" key="6">
    <source>
        <dbReference type="SAM" id="Phobius"/>
    </source>
</evidence>
<keyword evidence="2 5" id="KW-0812">Transmembrane</keyword>
<dbReference type="WBParaSite" id="MBELARI_LOCUS4680">
    <property type="protein sequence ID" value="MBELARI_LOCUS4680"/>
    <property type="gene ID" value="MBELARI_LOCUS4680"/>
</dbReference>
<evidence type="ECO:0000256" key="4">
    <source>
        <dbReference type="ARBA" id="ARBA00023136"/>
    </source>
</evidence>
<feature type="domain" description="TLC" evidence="7">
    <location>
        <begin position="79"/>
        <end position="290"/>
    </location>
</feature>
<sequence>MQLWGPSFEAFYTRPWHIFQVDNNTDIGDQEWASAMVTPDFANLIRVDILVPILCYSLFWYTVNVLVTANCWSSFQEGQKRKRLINVTTSLIHSSVSGFYFLIFFIRFPGLMFAAPMNYYGYLDTQILMVTFGYFIYDAYDLVVNDKFSIQTGVLLFHHVGAAIVISIVFASHKFVLFAYWALLMEVSSVFLHLRSIFHFSKMSSNSRYSEVTRLILWGNLISFIVFRFLNQIWMVTWGIVNRNNMHLFYLVMCMVAQAAFFLINLSLFLRILYSDGFMGSTKVSRRQLDALLEDNEYTALDQNGDREDDDIVEELKKEPEIA</sequence>
<feature type="transmembrane region" description="Helical" evidence="6">
    <location>
        <begin position="49"/>
        <end position="72"/>
    </location>
</feature>
<feature type="transmembrane region" description="Helical" evidence="6">
    <location>
        <begin position="119"/>
        <end position="140"/>
    </location>
</feature>
<proteinExistence type="predicted"/>
<dbReference type="GO" id="GO:0007009">
    <property type="term" value="P:plasma membrane organization"/>
    <property type="evidence" value="ECO:0007669"/>
    <property type="project" value="TreeGrafter"/>
</dbReference>
<feature type="transmembrane region" description="Helical" evidence="6">
    <location>
        <begin position="248"/>
        <end position="274"/>
    </location>
</feature>
<evidence type="ECO:0000313" key="8">
    <source>
        <dbReference type="Proteomes" id="UP000887575"/>
    </source>
</evidence>
<evidence type="ECO:0000256" key="1">
    <source>
        <dbReference type="ARBA" id="ARBA00004141"/>
    </source>
</evidence>
<dbReference type="GO" id="GO:0005886">
    <property type="term" value="C:plasma membrane"/>
    <property type="evidence" value="ECO:0007669"/>
    <property type="project" value="TreeGrafter"/>
</dbReference>
<organism evidence="8 9">
    <name type="scientific">Mesorhabditis belari</name>
    <dbReference type="NCBI Taxonomy" id="2138241"/>
    <lineage>
        <taxon>Eukaryota</taxon>
        <taxon>Metazoa</taxon>
        <taxon>Ecdysozoa</taxon>
        <taxon>Nematoda</taxon>
        <taxon>Chromadorea</taxon>
        <taxon>Rhabditida</taxon>
        <taxon>Rhabditina</taxon>
        <taxon>Rhabditomorpha</taxon>
        <taxon>Rhabditoidea</taxon>
        <taxon>Rhabditidae</taxon>
        <taxon>Mesorhabditinae</taxon>
        <taxon>Mesorhabditis</taxon>
    </lineage>
</organism>
<evidence type="ECO:0000256" key="3">
    <source>
        <dbReference type="ARBA" id="ARBA00022989"/>
    </source>
</evidence>
<dbReference type="InterPro" id="IPR050846">
    <property type="entry name" value="TLCD"/>
</dbReference>
<dbReference type="GO" id="GO:0071709">
    <property type="term" value="P:membrane assembly"/>
    <property type="evidence" value="ECO:0007669"/>
    <property type="project" value="TreeGrafter"/>
</dbReference>
<keyword evidence="8" id="KW-1185">Reference proteome</keyword>
<evidence type="ECO:0000313" key="9">
    <source>
        <dbReference type="WBParaSite" id="MBELARI_LOCUS4680"/>
    </source>
</evidence>
<name>A0AAF3FCX1_9BILA</name>
<comment type="subcellular location">
    <subcellularLocation>
        <location evidence="1">Membrane</location>
        <topology evidence="1">Multi-pass membrane protein</topology>
    </subcellularLocation>
</comment>
<evidence type="ECO:0000256" key="2">
    <source>
        <dbReference type="ARBA" id="ARBA00022692"/>
    </source>
</evidence>
<keyword evidence="4 5" id="KW-0472">Membrane</keyword>
<reference evidence="9" key="1">
    <citation type="submission" date="2024-02" db="UniProtKB">
        <authorList>
            <consortium name="WormBaseParasite"/>
        </authorList>
    </citation>
    <scope>IDENTIFICATION</scope>
</reference>
<dbReference type="GO" id="GO:0097035">
    <property type="term" value="P:regulation of membrane lipid distribution"/>
    <property type="evidence" value="ECO:0007669"/>
    <property type="project" value="TreeGrafter"/>
</dbReference>
<dbReference type="PANTHER" id="PTHR13439">
    <property type="entry name" value="CT120 PROTEIN"/>
    <property type="match status" value="1"/>
</dbReference>
<dbReference type="InterPro" id="IPR006634">
    <property type="entry name" value="TLC-dom"/>
</dbReference>
<feature type="transmembrane region" description="Helical" evidence="6">
    <location>
        <begin position="84"/>
        <end position="107"/>
    </location>
</feature>
<feature type="transmembrane region" description="Helical" evidence="6">
    <location>
        <begin position="152"/>
        <end position="171"/>
    </location>
</feature>
<feature type="transmembrane region" description="Helical" evidence="6">
    <location>
        <begin position="177"/>
        <end position="194"/>
    </location>
</feature>
<dbReference type="Proteomes" id="UP000887575">
    <property type="component" value="Unassembled WGS sequence"/>
</dbReference>
<accession>A0AAF3FCX1</accession>
<feature type="transmembrane region" description="Helical" evidence="6">
    <location>
        <begin position="215"/>
        <end position="236"/>
    </location>
</feature>
<dbReference type="GO" id="GO:0055091">
    <property type="term" value="P:phospholipid homeostasis"/>
    <property type="evidence" value="ECO:0007669"/>
    <property type="project" value="TreeGrafter"/>
</dbReference>
<protein>
    <recommendedName>
        <fullName evidence="7">TLC domain-containing protein</fullName>
    </recommendedName>
</protein>
<evidence type="ECO:0000259" key="7">
    <source>
        <dbReference type="PROSITE" id="PS50922"/>
    </source>
</evidence>
<keyword evidence="3 6" id="KW-1133">Transmembrane helix</keyword>
<evidence type="ECO:0000256" key="5">
    <source>
        <dbReference type="PROSITE-ProRule" id="PRU00205"/>
    </source>
</evidence>
<dbReference type="SMART" id="SM00724">
    <property type="entry name" value="TLC"/>
    <property type="match status" value="1"/>
</dbReference>
<dbReference type="PROSITE" id="PS50922">
    <property type="entry name" value="TLC"/>
    <property type="match status" value="1"/>
</dbReference>